<dbReference type="PROSITE" id="PS01036">
    <property type="entry name" value="HSP70_3"/>
    <property type="match status" value="1"/>
</dbReference>
<sequence length="434" mass="48026">MSANITCIILGTSILALLLAGYLAQKYLPPPKPKIIGIDLGTTYSCVGLYHAVTGEVDILDTQDGHKCIPSVVAFSEKGVLVGYHAEAQAEHNPYNTIYDAKRFIGKKFSKAELQQVQKQYSFKLEADEYGMVRFLISVNKTEKYVTPEDVGSIIISTLRKSAEHNLSTPVTKVVMSVPAEFDEMQRNHTRKAGTLAGLEVFRIINEPTAAALAYGLHRVLGFQNVMVIDLGGGTLDVSILNVQGGMFLTLAMAGNNRLGGQDFNQRLIQHFQGVIAQKYGKPLADKEDLQSLRHHVEDLKLHLTTYESFDIQLQLHSMGKDVIFQDRMTRTQFEDLNKDLFIKVLEPIEKVLETVQLPREAIDEVILVGGSTRIPKVRQLIQYFFNKPPNVSVDPELAVAIGVSIQAGIIGGMWPLTVSAVEAPVRAKKIQLN</sequence>
<evidence type="ECO:0000256" key="1">
    <source>
        <dbReference type="ARBA" id="ARBA00002077"/>
    </source>
</evidence>
<dbReference type="AlphaFoldDB" id="A0ABD3VSE4"/>
<dbReference type="InterPro" id="IPR042048">
    <property type="entry name" value="HSPA13"/>
</dbReference>
<evidence type="ECO:0000256" key="11">
    <source>
        <dbReference type="ARBA" id="ARBA00031426"/>
    </source>
</evidence>
<keyword evidence="9" id="KW-0067">ATP-binding</keyword>
<comment type="subunit">
    <text evidence="4">Binds UBQLN2.</text>
</comment>
<evidence type="ECO:0000256" key="4">
    <source>
        <dbReference type="ARBA" id="ARBA00011671"/>
    </source>
</evidence>
<keyword evidence="7" id="KW-0547">Nucleotide-binding</keyword>
<dbReference type="Gene3D" id="3.90.640.10">
    <property type="entry name" value="Actin, Chain A, domain 4"/>
    <property type="match status" value="1"/>
</dbReference>
<evidence type="ECO:0000313" key="14">
    <source>
        <dbReference type="Proteomes" id="UP001634394"/>
    </source>
</evidence>
<feature type="signal peptide" evidence="12">
    <location>
        <begin position="1"/>
        <end position="24"/>
    </location>
</feature>
<dbReference type="Proteomes" id="UP001634394">
    <property type="component" value="Unassembled WGS sequence"/>
</dbReference>
<organism evidence="13 14">
    <name type="scientific">Sinanodonta woodiana</name>
    <name type="common">Chinese pond mussel</name>
    <name type="synonym">Anodonta woodiana</name>
    <dbReference type="NCBI Taxonomy" id="1069815"/>
    <lineage>
        <taxon>Eukaryota</taxon>
        <taxon>Metazoa</taxon>
        <taxon>Spiralia</taxon>
        <taxon>Lophotrochozoa</taxon>
        <taxon>Mollusca</taxon>
        <taxon>Bivalvia</taxon>
        <taxon>Autobranchia</taxon>
        <taxon>Heteroconchia</taxon>
        <taxon>Palaeoheterodonta</taxon>
        <taxon>Unionida</taxon>
        <taxon>Unionoidea</taxon>
        <taxon>Unionidae</taxon>
        <taxon>Unioninae</taxon>
        <taxon>Sinanodonta</taxon>
    </lineage>
</organism>
<evidence type="ECO:0000256" key="12">
    <source>
        <dbReference type="SAM" id="SignalP"/>
    </source>
</evidence>
<evidence type="ECO:0000256" key="5">
    <source>
        <dbReference type="ARBA" id="ARBA00018765"/>
    </source>
</evidence>
<accession>A0ABD3VSE4</accession>
<dbReference type="InterPro" id="IPR013126">
    <property type="entry name" value="Hsp_70_fam"/>
</dbReference>
<evidence type="ECO:0000256" key="7">
    <source>
        <dbReference type="ARBA" id="ARBA00022741"/>
    </source>
</evidence>
<reference evidence="13 14" key="1">
    <citation type="submission" date="2024-11" db="EMBL/GenBank/DDBJ databases">
        <title>Chromosome-level genome assembly of the freshwater bivalve Anodonta woodiana.</title>
        <authorList>
            <person name="Chen X."/>
        </authorList>
    </citation>
    <scope>NUCLEOTIDE SEQUENCE [LARGE SCALE GENOMIC DNA]</scope>
    <source>
        <strain evidence="13">MN2024</strain>
        <tissue evidence="13">Gills</tissue>
    </source>
</reference>
<dbReference type="Gene3D" id="3.30.420.40">
    <property type="match status" value="2"/>
</dbReference>
<feature type="chain" id="PRO_5044815635" description="Heat shock 70 kDa protein 13" evidence="12">
    <location>
        <begin position="25"/>
        <end position="434"/>
    </location>
</feature>
<evidence type="ECO:0000256" key="10">
    <source>
        <dbReference type="ARBA" id="ARBA00022848"/>
    </source>
</evidence>
<evidence type="ECO:0000256" key="6">
    <source>
        <dbReference type="ARBA" id="ARBA00022729"/>
    </source>
</evidence>
<dbReference type="CDD" id="cd10237">
    <property type="entry name" value="ASKHA_NBD_HSP70_HSPA13"/>
    <property type="match status" value="1"/>
</dbReference>
<dbReference type="PROSITE" id="PS00297">
    <property type="entry name" value="HSP70_1"/>
    <property type="match status" value="1"/>
</dbReference>
<name>A0ABD3VSE4_SINWO</name>
<dbReference type="GO" id="GO:0005524">
    <property type="term" value="F:ATP binding"/>
    <property type="evidence" value="ECO:0007669"/>
    <property type="project" value="UniProtKB-KW"/>
</dbReference>
<keyword evidence="8" id="KW-0256">Endoplasmic reticulum</keyword>
<dbReference type="PRINTS" id="PR00301">
    <property type="entry name" value="HEATSHOCK70"/>
</dbReference>
<dbReference type="PROSITE" id="PS00329">
    <property type="entry name" value="HSP70_2"/>
    <property type="match status" value="1"/>
</dbReference>
<evidence type="ECO:0000256" key="3">
    <source>
        <dbReference type="ARBA" id="ARBA00007381"/>
    </source>
</evidence>
<dbReference type="InterPro" id="IPR043129">
    <property type="entry name" value="ATPase_NBD"/>
</dbReference>
<dbReference type="PANTHER" id="PTHR19375">
    <property type="entry name" value="HEAT SHOCK PROTEIN 70KDA"/>
    <property type="match status" value="1"/>
</dbReference>
<gene>
    <name evidence="13" type="ORF">ACJMK2_005193</name>
</gene>
<evidence type="ECO:0000313" key="13">
    <source>
        <dbReference type="EMBL" id="KAL3863437.1"/>
    </source>
</evidence>
<evidence type="ECO:0000256" key="2">
    <source>
        <dbReference type="ARBA" id="ARBA00004144"/>
    </source>
</evidence>
<dbReference type="Gene3D" id="3.30.30.30">
    <property type="match status" value="1"/>
</dbReference>
<dbReference type="Pfam" id="PF00012">
    <property type="entry name" value="HSP70"/>
    <property type="match status" value="1"/>
</dbReference>
<comment type="similarity">
    <text evidence="3">Belongs to the heat shock protein 70 family.</text>
</comment>
<dbReference type="EMBL" id="JBJQND010000010">
    <property type="protein sequence ID" value="KAL3863437.1"/>
    <property type="molecule type" value="Genomic_DNA"/>
</dbReference>
<evidence type="ECO:0000256" key="9">
    <source>
        <dbReference type="ARBA" id="ARBA00022840"/>
    </source>
</evidence>
<dbReference type="FunFam" id="3.90.640.10:FF:000003">
    <property type="entry name" value="Molecular chaperone DnaK"/>
    <property type="match status" value="1"/>
</dbReference>
<comment type="subcellular location">
    <subcellularLocation>
        <location evidence="2">Microsome</location>
    </subcellularLocation>
</comment>
<evidence type="ECO:0000256" key="8">
    <source>
        <dbReference type="ARBA" id="ARBA00022824"/>
    </source>
</evidence>
<comment type="function">
    <text evidence="1">Has peptide-independent ATPase activity.</text>
</comment>
<dbReference type="InterPro" id="IPR018181">
    <property type="entry name" value="Heat_shock_70_CS"/>
</dbReference>
<keyword evidence="10" id="KW-0492">Microsome</keyword>
<dbReference type="SUPFAM" id="SSF53067">
    <property type="entry name" value="Actin-like ATPase domain"/>
    <property type="match status" value="2"/>
</dbReference>
<protein>
    <recommendedName>
        <fullName evidence="5">Heat shock 70 kDa protein 13</fullName>
    </recommendedName>
    <alternativeName>
        <fullName evidence="11">Stress-70 protein chaperone microsome-associated 60 kDa protein</fullName>
    </alternativeName>
</protein>
<proteinExistence type="inferred from homology"/>
<keyword evidence="14" id="KW-1185">Reference proteome</keyword>
<comment type="caution">
    <text evidence="13">The sequence shown here is derived from an EMBL/GenBank/DDBJ whole genome shotgun (WGS) entry which is preliminary data.</text>
</comment>
<keyword evidence="6 12" id="KW-0732">Signal</keyword>